<keyword evidence="3" id="KW-1185">Reference proteome</keyword>
<dbReference type="PANTHER" id="PTHR46610:SF7">
    <property type="entry name" value="OS02G0216300 PROTEIN"/>
    <property type="match status" value="1"/>
</dbReference>
<organism evidence="2 3">
    <name type="scientific">Urochloa decumbens</name>
    <dbReference type="NCBI Taxonomy" id="240449"/>
    <lineage>
        <taxon>Eukaryota</taxon>
        <taxon>Viridiplantae</taxon>
        <taxon>Streptophyta</taxon>
        <taxon>Embryophyta</taxon>
        <taxon>Tracheophyta</taxon>
        <taxon>Spermatophyta</taxon>
        <taxon>Magnoliopsida</taxon>
        <taxon>Liliopsida</taxon>
        <taxon>Poales</taxon>
        <taxon>Poaceae</taxon>
        <taxon>PACMAD clade</taxon>
        <taxon>Panicoideae</taxon>
        <taxon>Panicodae</taxon>
        <taxon>Paniceae</taxon>
        <taxon>Melinidinae</taxon>
        <taxon>Urochloa</taxon>
    </lineage>
</organism>
<keyword evidence="1" id="KW-1133">Transmembrane helix</keyword>
<dbReference type="EMBL" id="OZ075111">
    <property type="protein sequence ID" value="CAL4889149.1"/>
    <property type="molecule type" value="Genomic_DNA"/>
</dbReference>
<dbReference type="PANTHER" id="PTHR46610">
    <property type="entry name" value="OS05G0181300 PROTEIN"/>
    <property type="match status" value="1"/>
</dbReference>
<dbReference type="Pfam" id="PF20100">
    <property type="entry name" value="DUF6490"/>
    <property type="match status" value="1"/>
</dbReference>
<gene>
    <name evidence="2" type="ORF">URODEC1_LOCUS2564</name>
</gene>
<reference evidence="3" key="1">
    <citation type="submission" date="2024-06" db="EMBL/GenBank/DDBJ databases">
        <authorList>
            <person name="Ryan C."/>
        </authorList>
    </citation>
    <scope>NUCLEOTIDE SEQUENCE [LARGE SCALE GENOMIC DNA]</scope>
</reference>
<accession>A0ABC8VG34</accession>
<sequence length="172" mass="19641">MQYKASDAYRAKISLLTPSIPSHTVGSMASEQQHKGSMDEAMLEQPLIQPAPMDHDGARPWLLTIVGFMFLTFSSALALSSCNRGYGAVAFVVFSYLDLVMLFYCLRLYERTPPESLHRRELLKMVMMTPPCPHRHMRIHQRFHDPVPEGFLLYYVVSEEELVASFGISWAR</sequence>
<evidence type="ECO:0000313" key="2">
    <source>
        <dbReference type="EMBL" id="CAL4889149.1"/>
    </source>
</evidence>
<dbReference type="InterPro" id="IPR045501">
    <property type="entry name" value="DUF6490"/>
</dbReference>
<dbReference type="Proteomes" id="UP001497457">
    <property type="component" value="Chromosome 1b"/>
</dbReference>
<feature type="transmembrane region" description="Helical" evidence="1">
    <location>
        <begin position="86"/>
        <end position="109"/>
    </location>
</feature>
<keyword evidence="1" id="KW-0472">Membrane</keyword>
<proteinExistence type="predicted"/>
<keyword evidence="1" id="KW-0812">Transmembrane</keyword>
<evidence type="ECO:0000313" key="3">
    <source>
        <dbReference type="Proteomes" id="UP001497457"/>
    </source>
</evidence>
<dbReference type="AlphaFoldDB" id="A0ABC8VG34"/>
<reference evidence="2 3" key="2">
    <citation type="submission" date="2024-10" db="EMBL/GenBank/DDBJ databases">
        <authorList>
            <person name="Ryan C."/>
        </authorList>
    </citation>
    <scope>NUCLEOTIDE SEQUENCE [LARGE SCALE GENOMIC DNA]</scope>
</reference>
<protein>
    <submittedName>
        <fullName evidence="2">Uncharacterized protein</fullName>
    </submittedName>
</protein>
<name>A0ABC8VG34_9POAL</name>
<feature type="transmembrane region" description="Helical" evidence="1">
    <location>
        <begin position="61"/>
        <end position="80"/>
    </location>
</feature>
<evidence type="ECO:0000256" key="1">
    <source>
        <dbReference type="SAM" id="Phobius"/>
    </source>
</evidence>